<dbReference type="GO" id="GO:0016829">
    <property type="term" value="F:lyase activity"/>
    <property type="evidence" value="ECO:0007669"/>
    <property type="project" value="UniProtKB-KW"/>
</dbReference>
<proteinExistence type="predicted"/>
<dbReference type="Gene3D" id="3.20.20.140">
    <property type="entry name" value="Metal-dependent hydrolases"/>
    <property type="match status" value="1"/>
</dbReference>
<dbReference type="RefSeq" id="WP_276305910.1">
    <property type="nucleotide sequence ID" value="NZ_CP119993.1"/>
</dbReference>
<dbReference type="AlphaFoldDB" id="A0ABD6ACF8"/>
<dbReference type="PANTHER" id="PTHR21240">
    <property type="entry name" value="2-AMINO-3-CARBOXYLMUCONATE-6-SEMIALDEHYDE DECARBOXYLASE"/>
    <property type="match status" value="1"/>
</dbReference>
<name>A0ABD6ACF8_9EURY</name>
<feature type="domain" description="Amidohydrolase-related" evidence="2">
    <location>
        <begin position="120"/>
        <end position="378"/>
    </location>
</feature>
<dbReference type="Proteomes" id="UP001596547">
    <property type="component" value="Unassembled WGS sequence"/>
</dbReference>
<dbReference type="InterPro" id="IPR032465">
    <property type="entry name" value="ACMSD"/>
</dbReference>
<dbReference type="PANTHER" id="PTHR21240:SF28">
    <property type="entry name" value="ISO-OROTATE DECARBOXYLASE (EUROFUNG)"/>
    <property type="match status" value="1"/>
</dbReference>
<sequence>MRGAETTREAEAKRRAEKPGRLKGLEEIVDCDFHLTERQEDFLSYLPEPWSKVFGRRQGDDYGFLSSLYPSAGLVNPITTGKVQSDAVRSRDDVRRGMELIHSDRVVVTPTLNLYLGCVRNEDLAPALAHAYNEWVLDEILDAEEGIYGGAVVAPHRPDRAAEEIDDRANESAVAGVFLPMGGVFPLAGDEKYYPIYEAAEAADLPVMFHSASGNMMSAFPSPFRHLTRFLSAHVVAHPMIHMCTMADMLTRGVPVRFPELKFVVQEAGLGYVPYFMRRFDHEYHSKKEDAPMLEMEPSEYVRRNFYFTSQPVEGTGDPTYVQSIVRLMNGESNLLFSSDYPHLDFDYTDELMKLLPSFSDEEINNVYGRTALEVFDF</sequence>
<comment type="caution">
    <text evidence="3">The sequence shown here is derived from an EMBL/GenBank/DDBJ whole genome shotgun (WGS) entry which is preliminary data.</text>
</comment>
<evidence type="ECO:0000259" key="2">
    <source>
        <dbReference type="Pfam" id="PF04909"/>
    </source>
</evidence>
<dbReference type="Pfam" id="PF04909">
    <property type="entry name" value="Amidohydro_2"/>
    <property type="match status" value="1"/>
</dbReference>
<evidence type="ECO:0000313" key="4">
    <source>
        <dbReference type="Proteomes" id="UP001596547"/>
    </source>
</evidence>
<dbReference type="InterPro" id="IPR006680">
    <property type="entry name" value="Amidohydro-rel"/>
</dbReference>
<dbReference type="SUPFAM" id="SSF51556">
    <property type="entry name" value="Metallo-dependent hydrolases"/>
    <property type="match status" value="1"/>
</dbReference>
<dbReference type="GeneID" id="79317527"/>
<evidence type="ECO:0000256" key="1">
    <source>
        <dbReference type="ARBA" id="ARBA00023239"/>
    </source>
</evidence>
<keyword evidence="4" id="KW-1185">Reference proteome</keyword>
<reference evidence="3 4" key="1">
    <citation type="journal article" date="2019" name="Int. J. Syst. Evol. Microbiol.">
        <title>The Global Catalogue of Microorganisms (GCM) 10K type strain sequencing project: providing services to taxonomists for standard genome sequencing and annotation.</title>
        <authorList>
            <consortium name="The Broad Institute Genomics Platform"/>
            <consortium name="The Broad Institute Genome Sequencing Center for Infectious Disease"/>
            <person name="Wu L."/>
            <person name="Ma J."/>
        </authorList>
    </citation>
    <scope>NUCLEOTIDE SEQUENCE [LARGE SCALE GENOMIC DNA]</scope>
    <source>
        <strain evidence="3 4">PSR21</strain>
    </source>
</reference>
<organism evidence="3 4">
    <name type="scientific">Halomarina halobia</name>
    <dbReference type="NCBI Taxonomy" id="3033386"/>
    <lineage>
        <taxon>Archaea</taxon>
        <taxon>Methanobacteriati</taxon>
        <taxon>Methanobacteriota</taxon>
        <taxon>Stenosarchaea group</taxon>
        <taxon>Halobacteria</taxon>
        <taxon>Halobacteriales</taxon>
        <taxon>Natronomonadaceae</taxon>
        <taxon>Halomarina</taxon>
    </lineage>
</organism>
<gene>
    <name evidence="3" type="ORF">ACFQPE_16075</name>
</gene>
<protein>
    <submittedName>
        <fullName evidence="3">Amidohydrolase family protein</fullName>
    </submittedName>
</protein>
<evidence type="ECO:0000313" key="3">
    <source>
        <dbReference type="EMBL" id="MFC7318299.1"/>
    </source>
</evidence>
<dbReference type="EMBL" id="JBHTBF010000003">
    <property type="protein sequence ID" value="MFC7318299.1"/>
    <property type="molecule type" value="Genomic_DNA"/>
</dbReference>
<accession>A0ABD6ACF8</accession>
<dbReference type="InterPro" id="IPR032466">
    <property type="entry name" value="Metal_Hydrolase"/>
</dbReference>
<keyword evidence="1" id="KW-0456">Lyase</keyword>